<feature type="non-terminal residue" evidence="10">
    <location>
        <position position="743"/>
    </location>
</feature>
<dbReference type="InterPro" id="IPR004113">
    <property type="entry name" value="FAD-bd_oxidored_4_C"/>
</dbReference>
<keyword evidence="4" id="KW-0274">FAD</keyword>
<dbReference type="AlphaFoldDB" id="A0A7C0WUG1"/>
<dbReference type="PROSITE" id="PS00198">
    <property type="entry name" value="4FE4S_FER_1"/>
    <property type="match status" value="1"/>
</dbReference>
<keyword evidence="5" id="KW-0560">Oxidoreductase</keyword>
<dbReference type="InterPro" id="IPR017900">
    <property type="entry name" value="4Fe4S_Fe_S_CS"/>
</dbReference>
<comment type="caution">
    <text evidence="10">The sequence shown here is derived from an EMBL/GenBank/DDBJ whole genome shotgun (WGS) entry which is preliminary data.</text>
</comment>
<evidence type="ECO:0000259" key="8">
    <source>
        <dbReference type="PROSITE" id="PS51379"/>
    </source>
</evidence>
<keyword evidence="7" id="KW-0411">Iron-sulfur</keyword>
<evidence type="ECO:0000256" key="7">
    <source>
        <dbReference type="ARBA" id="ARBA00023014"/>
    </source>
</evidence>
<dbReference type="GO" id="GO:0046872">
    <property type="term" value="F:metal ion binding"/>
    <property type="evidence" value="ECO:0007669"/>
    <property type="project" value="UniProtKB-KW"/>
</dbReference>
<dbReference type="InterPro" id="IPR009051">
    <property type="entry name" value="Helical_ferredxn"/>
</dbReference>
<reference evidence="10" key="1">
    <citation type="journal article" date="2020" name="mSystems">
        <title>Genome- and Community-Level Interaction Insights into Carbon Utilization and Element Cycling Functions of Hydrothermarchaeota in Hydrothermal Sediment.</title>
        <authorList>
            <person name="Zhou Z."/>
            <person name="Liu Y."/>
            <person name="Xu W."/>
            <person name="Pan J."/>
            <person name="Luo Z.H."/>
            <person name="Li M."/>
        </authorList>
    </citation>
    <scope>NUCLEOTIDE SEQUENCE [LARGE SCALE GENOMIC DNA]</scope>
    <source>
        <strain evidence="10">HyVt-19</strain>
    </source>
</reference>
<dbReference type="SUPFAM" id="SSF56176">
    <property type="entry name" value="FAD-binding/transporter-associated domain-like"/>
    <property type="match status" value="1"/>
</dbReference>
<dbReference type="Gene3D" id="3.30.70.2740">
    <property type="match status" value="1"/>
</dbReference>
<evidence type="ECO:0000256" key="1">
    <source>
        <dbReference type="ARBA" id="ARBA00001974"/>
    </source>
</evidence>
<dbReference type="InterPro" id="IPR017896">
    <property type="entry name" value="4Fe4S_Fe-S-bd"/>
</dbReference>
<dbReference type="GO" id="GO:1903457">
    <property type="term" value="P:lactate catabolic process"/>
    <property type="evidence" value="ECO:0007669"/>
    <property type="project" value="TreeGrafter"/>
</dbReference>
<accession>A0A7C0WUG1</accession>
<proteinExistence type="predicted"/>
<sequence>MSNEIPPSNLKELQQKLEGELYFDEAIRLMYATDASAYRELPTAVCYPKNVQDIKELILFARENNTSLIPRTAGTSLAGQVVGSGIVVDVSKHLTKILEINTEEKWVRVEPGVVLDELNLILEKHGLFFGPETSTSNRCMIGGMVGNNACGAHSLVYGSTREHTLEIKALLSDGSEAVFGPLDKPAFEEKCKGDKLENKIYQNIKEILGNQDNRQKIRDEFPDPEIRRRNTGYALDLLLDTEPFNHGGALFNFAKILAGSEGTLAFSTEIKLHLVALPPEHNALVCVHLNSVKEALKANLIALEHKPVAIELMDKAILDLTKDNIEQAKNRFFIEGDPGAILIIEFAEYDTLTLEEKIKAVEQEMKKEQLGFHFPVIRGADITRVWNLRKAGLGVLSNLKGDAKPVAVVEDTAINPKKLPAYIEEFDDILKKYNKECVYHAHIATGELHLRPILNLKLKADVEIFRSIAEDTAHLVKKYRGSLSGEHGDGRLRGEFIPIVIGKHNYALLKKIEATWDPEHIFNPGKIVDTPVMNTSLRYKPGEETKEVETIFDFSNELGILRAAEKCNGSGVCRKSEVIGGTMCPSYMATRDERNTTRARANILREFLTNSKKSNPFDHQEIYEAMELCLSCKACKSECPSSVDVTKLKAEFLQHYYDEHGVPLRSQLIAHIAGINYLGSFFPGLYNFVNQNAVLSAFTAGVIGFSKKRKFPLLSGIRLEMWHKKHQKNIAEDFPNGKVYLFN</sequence>
<dbReference type="GO" id="GO:0008720">
    <property type="term" value="F:D-lactate dehydrogenase (NAD+) activity"/>
    <property type="evidence" value="ECO:0007669"/>
    <property type="project" value="TreeGrafter"/>
</dbReference>
<dbReference type="Pfam" id="PF02913">
    <property type="entry name" value="FAD-oxidase_C"/>
    <property type="match status" value="1"/>
</dbReference>
<evidence type="ECO:0000256" key="4">
    <source>
        <dbReference type="ARBA" id="ARBA00022827"/>
    </source>
</evidence>
<keyword evidence="3" id="KW-0479">Metal-binding</keyword>
<evidence type="ECO:0000259" key="9">
    <source>
        <dbReference type="PROSITE" id="PS51387"/>
    </source>
</evidence>
<organism evidence="10">
    <name type="scientific">Thermodesulforhabdus norvegica</name>
    <dbReference type="NCBI Taxonomy" id="39841"/>
    <lineage>
        <taxon>Bacteria</taxon>
        <taxon>Pseudomonadati</taxon>
        <taxon>Thermodesulfobacteriota</taxon>
        <taxon>Syntrophobacteria</taxon>
        <taxon>Syntrophobacterales</taxon>
        <taxon>Thermodesulforhabdaceae</taxon>
        <taxon>Thermodesulforhabdus</taxon>
    </lineage>
</organism>
<gene>
    <name evidence="10" type="ORF">ENG14_02165</name>
</gene>
<feature type="domain" description="FAD-binding PCMH-type" evidence="9">
    <location>
        <begin position="38"/>
        <end position="277"/>
    </location>
</feature>
<dbReference type="InterPro" id="IPR016164">
    <property type="entry name" value="FAD-linked_Oxase-like_C"/>
</dbReference>
<dbReference type="PANTHER" id="PTHR11748:SF119">
    <property type="entry name" value="D-2-HYDROXYGLUTARATE DEHYDROGENASE"/>
    <property type="match status" value="1"/>
</dbReference>
<dbReference type="InterPro" id="IPR006094">
    <property type="entry name" value="Oxid_FAD_bind_N"/>
</dbReference>
<keyword evidence="6" id="KW-0408">Iron</keyword>
<comment type="cofactor">
    <cofactor evidence="1">
        <name>FAD</name>
        <dbReference type="ChEBI" id="CHEBI:57692"/>
    </cofactor>
</comment>
<dbReference type="SUPFAM" id="SSF55103">
    <property type="entry name" value="FAD-linked oxidases, C-terminal domain"/>
    <property type="match status" value="1"/>
</dbReference>
<feature type="domain" description="4Fe-4S ferredoxin-type" evidence="8">
    <location>
        <begin position="619"/>
        <end position="651"/>
    </location>
</feature>
<protein>
    <submittedName>
        <fullName evidence="10">FAD-binding protein</fullName>
    </submittedName>
</protein>
<evidence type="ECO:0000256" key="2">
    <source>
        <dbReference type="ARBA" id="ARBA00022630"/>
    </source>
</evidence>
<evidence type="ECO:0000256" key="3">
    <source>
        <dbReference type="ARBA" id="ARBA00022723"/>
    </source>
</evidence>
<dbReference type="Proteomes" id="UP000886355">
    <property type="component" value="Unassembled WGS sequence"/>
</dbReference>
<dbReference type="InterPro" id="IPR016166">
    <property type="entry name" value="FAD-bd_PCMH"/>
</dbReference>
<evidence type="ECO:0000313" key="10">
    <source>
        <dbReference type="EMBL" id="HDL89690.1"/>
    </source>
</evidence>
<evidence type="ECO:0000256" key="6">
    <source>
        <dbReference type="ARBA" id="ARBA00023004"/>
    </source>
</evidence>
<dbReference type="PROSITE" id="PS51379">
    <property type="entry name" value="4FE4S_FER_2"/>
    <property type="match status" value="1"/>
</dbReference>
<dbReference type="PROSITE" id="PS51387">
    <property type="entry name" value="FAD_PCMH"/>
    <property type="match status" value="1"/>
</dbReference>
<keyword evidence="2" id="KW-0285">Flavoprotein</keyword>
<dbReference type="GO" id="GO:0051536">
    <property type="term" value="F:iron-sulfur cluster binding"/>
    <property type="evidence" value="ECO:0007669"/>
    <property type="project" value="UniProtKB-KW"/>
</dbReference>
<dbReference type="SUPFAM" id="SSF46548">
    <property type="entry name" value="alpha-helical ferredoxin"/>
    <property type="match status" value="1"/>
</dbReference>
<dbReference type="Pfam" id="PF13534">
    <property type="entry name" value="Fer4_17"/>
    <property type="match status" value="1"/>
</dbReference>
<dbReference type="GO" id="GO:0071949">
    <property type="term" value="F:FAD binding"/>
    <property type="evidence" value="ECO:0007669"/>
    <property type="project" value="InterPro"/>
</dbReference>
<dbReference type="Gene3D" id="3.30.465.10">
    <property type="match status" value="1"/>
</dbReference>
<dbReference type="EMBL" id="DQZW01000103">
    <property type="protein sequence ID" value="HDL89690.1"/>
    <property type="molecule type" value="Genomic_DNA"/>
</dbReference>
<name>A0A7C0WUG1_9BACT</name>
<dbReference type="Pfam" id="PF01565">
    <property type="entry name" value="FAD_binding_4"/>
    <property type="match status" value="1"/>
</dbReference>
<dbReference type="InterPro" id="IPR016169">
    <property type="entry name" value="FAD-bd_PCMH_sub2"/>
</dbReference>
<evidence type="ECO:0000256" key="5">
    <source>
        <dbReference type="ARBA" id="ARBA00023002"/>
    </source>
</evidence>
<dbReference type="Gene3D" id="1.10.1060.10">
    <property type="entry name" value="Alpha-helical ferredoxin"/>
    <property type="match status" value="1"/>
</dbReference>
<dbReference type="GO" id="GO:0004458">
    <property type="term" value="F:D-lactate dehydrogenase (cytochrome) activity"/>
    <property type="evidence" value="ECO:0007669"/>
    <property type="project" value="TreeGrafter"/>
</dbReference>
<dbReference type="InterPro" id="IPR036318">
    <property type="entry name" value="FAD-bd_PCMH-like_sf"/>
</dbReference>
<dbReference type="PANTHER" id="PTHR11748">
    <property type="entry name" value="D-LACTATE DEHYDROGENASE"/>
    <property type="match status" value="1"/>
</dbReference>